<evidence type="ECO:0000313" key="2">
    <source>
        <dbReference type="EMBL" id="PCH45093.1"/>
    </source>
</evidence>
<keyword evidence="3" id="KW-1185">Reference proteome</keyword>
<dbReference type="EMBL" id="KB468168">
    <property type="protein sequence ID" value="PCH45093.1"/>
    <property type="molecule type" value="Genomic_DNA"/>
</dbReference>
<sequence length="125" mass="13612">MPDMELRGKQENPLRNDNHSATRRQIRTLRSSDIALGCHWQSTSCAVCITNWMKREASTHVLPLEFALVPTRTGANTPASASRALEAASKCRAVKVPVGRPNADINRGRSTSAGGIGAFDVIWKV</sequence>
<gene>
    <name evidence="2" type="ORF">WOLCODRAFT_145326</name>
</gene>
<evidence type="ECO:0000313" key="3">
    <source>
        <dbReference type="Proteomes" id="UP000218811"/>
    </source>
</evidence>
<proteinExistence type="predicted"/>
<evidence type="ECO:0000256" key="1">
    <source>
        <dbReference type="SAM" id="MobiDB-lite"/>
    </source>
</evidence>
<protein>
    <submittedName>
        <fullName evidence="2">Uncharacterized protein</fullName>
    </submittedName>
</protein>
<dbReference type="AlphaFoldDB" id="A0A2H3JYM1"/>
<feature type="region of interest" description="Disordered" evidence="1">
    <location>
        <begin position="1"/>
        <end position="21"/>
    </location>
</feature>
<reference evidence="2 3" key="1">
    <citation type="journal article" date="2012" name="Science">
        <title>The Paleozoic origin of enzymatic lignin decomposition reconstructed from 31 fungal genomes.</title>
        <authorList>
            <person name="Floudas D."/>
            <person name="Binder M."/>
            <person name="Riley R."/>
            <person name="Barry K."/>
            <person name="Blanchette R.A."/>
            <person name="Henrissat B."/>
            <person name="Martinez A.T."/>
            <person name="Otillar R."/>
            <person name="Spatafora J.W."/>
            <person name="Yadav J.S."/>
            <person name="Aerts A."/>
            <person name="Benoit I."/>
            <person name="Boyd A."/>
            <person name="Carlson A."/>
            <person name="Copeland A."/>
            <person name="Coutinho P.M."/>
            <person name="de Vries R.P."/>
            <person name="Ferreira P."/>
            <person name="Findley K."/>
            <person name="Foster B."/>
            <person name="Gaskell J."/>
            <person name="Glotzer D."/>
            <person name="Gorecki P."/>
            <person name="Heitman J."/>
            <person name="Hesse C."/>
            <person name="Hori C."/>
            <person name="Igarashi K."/>
            <person name="Jurgens J.A."/>
            <person name="Kallen N."/>
            <person name="Kersten P."/>
            <person name="Kohler A."/>
            <person name="Kuees U."/>
            <person name="Kumar T.K.A."/>
            <person name="Kuo A."/>
            <person name="LaButti K."/>
            <person name="Larrondo L.F."/>
            <person name="Lindquist E."/>
            <person name="Ling A."/>
            <person name="Lombard V."/>
            <person name="Lucas S."/>
            <person name="Lundell T."/>
            <person name="Martin R."/>
            <person name="McLaughlin D.J."/>
            <person name="Morgenstern I."/>
            <person name="Morin E."/>
            <person name="Murat C."/>
            <person name="Nagy L.G."/>
            <person name="Nolan M."/>
            <person name="Ohm R.A."/>
            <person name="Patyshakuliyeva A."/>
            <person name="Rokas A."/>
            <person name="Ruiz-Duenas F.J."/>
            <person name="Sabat G."/>
            <person name="Salamov A."/>
            <person name="Samejima M."/>
            <person name="Schmutz J."/>
            <person name="Slot J.C."/>
            <person name="St John F."/>
            <person name="Stenlid J."/>
            <person name="Sun H."/>
            <person name="Sun S."/>
            <person name="Syed K."/>
            <person name="Tsang A."/>
            <person name="Wiebenga A."/>
            <person name="Young D."/>
            <person name="Pisabarro A."/>
            <person name="Eastwood D.C."/>
            <person name="Martin F."/>
            <person name="Cullen D."/>
            <person name="Grigoriev I.V."/>
            <person name="Hibbett D.S."/>
        </authorList>
    </citation>
    <scope>NUCLEOTIDE SEQUENCE [LARGE SCALE GENOMIC DNA]</scope>
    <source>
        <strain evidence="2 3">MD-104</strain>
    </source>
</reference>
<feature type="compositionally biased region" description="Basic and acidic residues" evidence="1">
    <location>
        <begin position="1"/>
        <end position="20"/>
    </location>
</feature>
<accession>A0A2H3JYM1</accession>
<name>A0A2H3JYM1_WOLCO</name>
<organism evidence="2 3">
    <name type="scientific">Wolfiporia cocos (strain MD-104)</name>
    <name type="common">Brown rot fungus</name>
    <dbReference type="NCBI Taxonomy" id="742152"/>
    <lineage>
        <taxon>Eukaryota</taxon>
        <taxon>Fungi</taxon>
        <taxon>Dikarya</taxon>
        <taxon>Basidiomycota</taxon>
        <taxon>Agaricomycotina</taxon>
        <taxon>Agaricomycetes</taxon>
        <taxon>Polyporales</taxon>
        <taxon>Phaeolaceae</taxon>
        <taxon>Wolfiporia</taxon>
    </lineage>
</organism>
<dbReference type="Proteomes" id="UP000218811">
    <property type="component" value="Unassembled WGS sequence"/>
</dbReference>